<dbReference type="InterPro" id="IPR004960">
    <property type="entry name" value="LipA_acyltrans"/>
</dbReference>
<dbReference type="GO" id="GO:0016746">
    <property type="term" value="F:acyltransferase activity"/>
    <property type="evidence" value="ECO:0007669"/>
    <property type="project" value="UniProtKB-KW"/>
</dbReference>
<dbReference type="CDD" id="cd04179">
    <property type="entry name" value="DPM_DPG-synthase_like"/>
    <property type="match status" value="1"/>
</dbReference>
<dbReference type="SUPFAM" id="SSF53448">
    <property type="entry name" value="Nucleotide-diphospho-sugar transferases"/>
    <property type="match status" value="1"/>
</dbReference>
<dbReference type="PANTHER" id="PTHR10859">
    <property type="entry name" value="GLYCOSYL TRANSFERASE"/>
    <property type="match status" value="1"/>
</dbReference>
<evidence type="ECO:0000313" key="9">
    <source>
        <dbReference type="Proteomes" id="UP000298274"/>
    </source>
</evidence>
<keyword evidence="6" id="KW-0012">Acyltransferase</keyword>
<dbReference type="GO" id="GO:0005886">
    <property type="term" value="C:plasma membrane"/>
    <property type="evidence" value="ECO:0007669"/>
    <property type="project" value="UniProtKB-SubCell"/>
</dbReference>
<dbReference type="PANTHER" id="PTHR10859:SF91">
    <property type="entry name" value="DOLICHYL-PHOSPHATE BETA-GLUCOSYLTRANSFERASE"/>
    <property type="match status" value="1"/>
</dbReference>
<dbReference type="GO" id="GO:0009247">
    <property type="term" value="P:glycolipid biosynthetic process"/>
    <property type="evidence" value="ECO:0007669"/>
    <property type="project" value="UniProtKB-ARBA"/>
</dbReference>
<reference evidence="9" key="1">
    <citation type="submission" date="2019-04" db="EMBL/GenBank/DDBJ databases">
        <title>Complete genome sequence of Pseudomonas veronii strain PVy, a versatile degrader capable of using multiple contaminants as sole carbon sources.</title>
        <authorList>
            <person name="Lopez-Echartea E."/>
            <person name="Ridl J."/>
            <person name="Pajer P."/>
            <person name="Strejcek M."/>
            <person name="Suman J."/>
            <person name="Uhlik O."/>
        </authorList>
    </citation>
    <scope>NUCLEOTIDE SEQUENCE [LARGE SCALE GENOMIC DNA]</scope>
    <source>
        <strain evidence="9">Pvy</strain>
    </source>
</reference>
<dbReference type="EMBL" id="CP039631">
    <property type="protein sequence ID" value="QGH43536.1"/>
    <property type="molecule type" value="Genomic_DNA"/>
</dbReference>
<gene>
    <name evidence="8" type="ORF">E4167_34905</name>
</gene>
<dbReference type="InterPro" id="IPR001173">
    <property type="entry name" value="Glyco_trans_2-like"/>
</dbReference>
<name>A0A5Q2U3X8_PSEVE</name>
<proteinExistence type="predicted"/>
<evidence type="ECO:0000256" key="6">
    <source>
        <dbReference type="ARBA" id="ARBA00023315"/>
    </source>
</evidence>
<keyword evidence="5" id="KW-0472">Membrane</keyword>
<organism evidence="8 9">
    <name type="scientific">Pseudomonas veronii</name>
    <dbReference type="NCBI Taxonomy" id="76761"/>
    <lineage>
        <taxon>Bacteria</taxon>
        <taxon>Pseudomonadati</taxon>
        <taxon>Pseudomonadota</taxon>
        <taxon>Gammaproteobacteria</taxon>
        <taxon>Pseudomonadales</taxon>
        <taxon>Pseudomonadaceae</taxon>
        <taxon>Pseudomonas</taxon>
    </lineage>
</organism>
<comment type="subcellular location">
    <subcellularLocation>
        <location evidence="1">Cell inner membrane</location>
    </subcellularLocation>
</comment>
<dbReference type="AlphaFoldDB" id="A0A5Q2U3X8"/>
<dbReference type="Proteomes" id="UP000298274">
    <property type="component" value="Chromosome"/>
</dbReference>
<evidence type="ECO:0000256" key="5">
    <source>
        <dbReference type="ARBA" id="ARBA00023136"/>
    </source>
</evidence>
<evidence type="ECO:0000256" key="3">
    <source>
        <dbReference type="ARBA" id="ARBA00022519"/>
    </source>
</evidence>
<evidence type="ECO:0000256" key="2">
    <source>
        <dbReference type="ARBA" id="ARBA00022475"/>
    </source>
</evidence>
<evidence type="ECO:0000256" key="1">
    <source>
        <dbReference type="ARBA" id="ARBA00004533"/>
    </source>
</evidence>
<dbReference type="Gene3D" id="3.90.550.10">
    <property type="entry name" value="Spore Coat Polysaccharide Biosynthesis Protein SpsA, Chain A"/>
    <property type="match status" value="1"/>
</dbReference>
<dbReference type="CDD" id="cd07984">
    <property type="entry name" value="LPLAT_LABLAT-like"/>
    <property type="match status" value="1"/>
</dbReference>
<dbReference type="InterPro" id="IPR029044">
    <property type="entry name" value="Nucleotide-diphossugar_trans"/>
</dbReference>
<sequence>MHNPCALIPVYNHETAVPAVVHSLLDSGLPCLLVDDGSSPACAAVLAQLATLDNVSLLTLPNNQGKGSAVMAGFREAARLGFTHALQVDADGQHDLREVESFIDTSRRHPTAVICGYPEYDDSVPKGRLYARYLTHVWVWINTLSLQIRDSMCGFRVYPLVPTLALMDSAYIGTHMDFDSDILVRLAWRNQPMRWLPTKVHYPADGLSHFRLFRDNVRISAMHTRLFFGMLVRAPMILWRTVAGMSDSSKHWADREERGSFWLMKLTAVAARLLGRRLLSPLLYGIVLYFFLFGRTARQSTWQYQQRLAQWSGRDELRPTRRKVFGQFIAFADALLDKLDVWNGKLRIEQIEIHDPAQLRGQLRGERGQMLVGAHLGNLEVCRALAEIGEKVTMNVLVHTKHAERFNRLLGEAGATHLRLIQVSELDPATMLLLSQRLDDGEWLAIAGDRVPLHGGRTVRVDFLGHDAAFPQGPWLLAGLLKCPVNLLMCLKHQGRYRLSIEPFAQLIEWKRSTREQVIALWTARYAARLGQFCLEAPQQWFNFYPFWKTDDDAS</sequence>
<accession>A0A5Q2U3X8</accession>
<feature type="domain" description="Glycosyltransferase 2-like" evidence="7">
    <location>
        <begin position="6"/>
        <end position="157"/>
    </location>
</feature>
<keyword evidence="3" id="KW-0997">Cell inner membrane</keyword>
<dbReference type="Pfam" id="PF03279">
    <property type="entry name" value="Lip_A_acyltrans"/>
    <property type="match status" value="1"/>
</dbReference>
<protein>
    <submittedName>
        <fullName evidence="8">Glycosyltransferase family 2 protein</fullName>
    </submittedName>
</protein>
<dbReference type="GO" id="GO:0006487">
    <property type="term" value="P:protein N-linked glycosylation"/>
    <property type="evidence" value="ECO:0007669"/>
    <property type="project" value="TreeGrafter"/>
</dbReference>
<keyword evidence="4 8" id="KW-0808">Transferase</keyword>
<keyword evidence="2" id="KW-1003">Cell membrane</keyword>
<evidence type="ECO:0000256" key="4">
    <source>
        <dbReference type="ARBA" id="ARBA00022679"/>
    </source>
</evidence>
<evidence type="ECO:0000259" key="7">
    <source>
        <dbReference type="Pfam" id="PF00535"/>
    </source>
</evidence>
<evidence type="ECO:0000313" key="8">
    <source>
        <dbReference type="EMBL" id="QGH43536.1"/>
    </source>
</evidence>
<dbReference type="Pfam" id="PF00535">
    <property type="entry name" value="Glycos_transf_2"/>
    <property type="match status" value="1"/>
</dbReference>